<evidence type="ECO:0000313" key="1">
    <source>
        <dbReference type="EMBL" id="OXA50715.1"/>
    </source>
</evidence>
<evidence type="ECO:0008006" key="3">
    <source>
        <dbReference type="Google" id="ProtNLM"/>
    </source>
</evidence>
<dbReference type="OMA" id="FICIPAD"/>
<dbReference type="Gene3D" id="3.80.10.10">
    <property type="entry name" value="Ribonuclease Inhibitor"/>
    <property type="match status" value="1"/>
</dbReference>
<dbReference type="EMBL" id="LNIX01000008">
    <property type="protein sequence ID" value="OXA50715.1"/>
    <property type="molecule type" value="Genomic_DNA"/>
</dbReference>
<gene>
    <name evidence="1" type="ORF">Fcan01_14121</name>
</gene>
<reference evidence="1 2" key="1">
    <citation type="submission" date="2015-12" db="EMBL/GenBank/DDBJ databases">
        <title>The genome of Folsomia candida.</title>
        <authorList>
            <person name="Faddeeva A."/>
            <person name="Derks M.F."/>
            <person name="Anvar Y."/>
            <person name="Smit S."/>
            <person name="Van Straalen N."/>
            <person name="Roelofs D."/>
        </authorList>
    </citation>
    <scope>NUCLEOTIDE SEQUENCE [LARGE SCALE GENOMIC DNA]</scope>
    <source>
        <strain evidence="1 2">VU population</strain>
        <tissue evidence="1">Whole body</tissue>
    </source>
</reference>
<proteinExistence type="predicted"/>
<evidence type="ECO:0000313" key="2">
    <source>
        <dbReference type="Proteomes" id="UP000198287"/>
    </source>
</evidence>
<organism evidence="1 2">
    <name type="scientific">Folsomia candida</name>
    <name type="common">Springtail</name>
    <dbReference type="NCBI Taxonomy" id="158441"/>
    <lineage>
        <taxon>Eukaryota</taxon>
        <taxon>Metazoa</taxon>
        <taxon>Ecdysozoa</taxon>
        <taxon>Arthropoda</taxon>
        <taxon>Hexapoda</taxon>
        <taxon>Collembola</taxon>
        <taxon>Entomobryomorpha</taxon>
        <taxon>Isotomoidea</taxon>
        <taxon>Isotomidae</taxon>
        <taxon>Proisotominae</taxon>
        <taxon>Folsomia</taxon>
    </lineage>
</organism>
<dbReference type="InterPro" id="IPR032675">
    <property type="entry name" value="LRR_dom_sf"/>
</dbReference>
<comment type="caution">
    <text evidence="1">The sequence shown here is derived from an EMBL/GenBank/DDBJ whole genome shotgun (WGS) entry which is preliminary data.</text>
</comment>
<dbReference type="Proteomes" id="UP000198287">
    <property type="component" value="Unassembled WGS sequence"/>
</dbReference>
<keyword evidence="2" id="KW-1185">Reference proteome</keyword>
<name>A0A226DZ06_FOLCA</name>
<dbReference type="AlphaFoldDB" id="A0A226DZ06"/>
<protein>
    <recommendedName>
        <fullName evidence="3">F-box domain-containing protein</fullName>
    </recommendedName>
</protein>
<sequence length="515" mass="58544">MEEEENEGWNFPYRNPLLYPHIIHQIFTTCDICTLKLCRLVCKFWEDEVNRILPVKKCPIVLSSESVGDWVQEIEEKGSSITNNVILDGRMSSELCLKIKSAFHHSPFKLEFLEIQSGPWTASQLRNVLHDLPNLKELTLSQNFILPKTDNQSREKKHKPMNLTNLHSLHLNLRDDYLQNLANGEFLIELCTSAPNLGQITCDGNRFSEPGFPSTTIFSKLLFRTVLDIFGGGTNSLVTRLDINVDLRDEDVDLLHAAHLPLRYVHLPLNAGILPEKIDALLTSLKGSLKRLKMTYRSSACKLPALKSIRNLKHLAVHGTGSEMMGLDNHFRYRRRSNFGIGFGPTNTFTPENKSSETNQYKYTDLDLDIGQTIYYVFNVVPVSLFPEEEPFSVPLLALRELCLNAVYYIPKDVSKLGTFFPNVKRLKMPFLDDDLLHAVIKSFPSLEALGATEGFFTDTILTGISPEVQDVLKNVKVSRAYNTRNLREFPSLRNLSSERCTLVLQMKMGIGFSY</sequence>
<dbReference type="SUPFAM" id="SSF52047">
    <property type="entry name" value="RNI-like"/>
    <property type="match status" value="1"/>
</dbReference>
<dbReference type="OrthoDB" id="550575at2759"/>
<accession>A0A226DZ06</accession>